<evidence type="ECO:0000256" key="2">
    <source>
        <dbReference type="SAM" id="SignalP"/>
    </source>
</evidence>
<feature type="region of interest" description="Disordered" evidence="1">
    <location>
        <begin position="44"/>
        <end position="111"/>
    </location>
</feature>
<dbReference type="OrthoDB" id="9805121at2"/>
<accession>A0NVX5</accession>
<dbReference type="EMBL" id="AAUW01000011">
    <property type="protein sequence ID" value="EAV43140.1"/>
    <property type="molecule type" value="Genomic_DNA"/>
</dbReference>
<dbReference type="InterPro" id="IPR002035">
    <property type="entry name" value="VWF_A"/>
</dbReference>
<dbReference type="InterPro" id="IPR036465">
    <property type="entry name" value="vWFA_dom_sf"/>
</dbReference>
<dbReference type="PANTHER" id="PTHR10579:SF43">
    <property type="entry name" value="ZINC FINGER (C3HC4-TYPE RING FINGER) FAMILY PROTEIN"/>
    <property type="match status" value="1"/>
</dbReference>
<feature type="chain" id="PRO_5002628705" description="VWFA domain-containing protein" evidence="2">
    <location>
        <begin position="24"/>
        <end position="608"/>
    </location>
</feature>
<dbReference type="PROSITE" id="PS50234">
    <property type="entry name" value="VWFA"/>
    <property type="match status" value="1"/>
</dbReference>
<dbReference type="eggNOG" id="COG2304">
    <property type="taxonomic scope" value="Bacteria"/>
</dbReference>
<dbReference type="InterPro" id="IPR051266">
    <property type="entry name" value="CLCR"/>
</dbReference>
<evidence type="ECO:0000256" key="1">
    <source>
        <dbReference type="SAM" id="MobiDB-lite"/>
    </source>
</evidence>
<reference evidence="4 5" key="1">
    <citation type="submission" date="2006-05" db="EMBL/GenBank/DDBJ databases">
        <authorList>
            <person name="King G."/>
            <person name="Ferriera S."/>
            <person name="Johnson J."/>
            <person name="Kravitz S."/>
            <person name="Beeson K."/>
            <person name="Sutton G."/>
            <person name="Rogers Y.-H."/>
            <person name="Friedman R."/>
            <person name="Frazier M."/>
            <person name="Venter J.C."/>
        </authorList>
    </citation>
    <scope>NUCLEOTIDE SEQUENCE [LARGE SCALE GENOMIC DNA]</scope>
    <source>
        <strain evidence="5">ATCC 25650 / DSM 13394 / JCM 20685 / NBRC 16684 / NCIMB 2208 / IAM 12614 / B1</strain>
    </source>
</reference>
<dbReference type="PANTHER" id="PTHR10579">
    <property type="entry name" value="CALCIUM-ACTIVATED CHLORIDE CHANNEL REGULATOR"/>
    <property type="match status" value="1"/>
</dbReference>
<organism evidence="4 5">
    <name type="scientific">Roseibium aggregatum (strain ATCC 25650 / DSM 13394 / JCM 20685 / NBRC 16684 / NCIMB 2208 / IAM 12614 / B1)</name>
    <name type="common">Stappia aggregata</name>
    <dbReference type="NCBI Taxonomy" id="384765"/>
    <lineage>
        <taxon>Bacteria</taxon>
        <taxon>Pseudomonadati</taxon>
        <taxon>Pseudomonadota</taxon>
        <taxon>Alphaproteobacteria</taxon>
        <taxon>Hyphomicrobiales</taxon>
        <taxon>Stappiaceae</taxon>
        <taxon>Roseibium</taxon>
    </lineage>
</organism>
<sequence>MFGKHMPRAVLISSASLMTIAIAGIASQTIDWQDLGKKLTDTTEAAGRMTSSGKPDGDASVSTAELPKQEETHTVVAEIARPVATPQPAPAPALPQKQRSRSDGAGGGLMTFSSGAGGAVLNSGIQLEPPAMPAVQLEDRERFASAEANPLRRTSADPVSTFSVDVDTASYSYVRSTLSGGRLPNPDAVRVEEMVNYFDYNYPVPEKGGHPFSTNVSVVDTPWNEHTKLMQVGIQGYKVPLDDLPSQNLVFLIDTSGSMADANKLPLLQQSFRLLLSSLRDEDEVAIVTYAGSSGVLLEPTKVADKTRILEKINALTSGGSTAGHEGLKGAYALAETMTGDGEQTRIILATDGDFNVGLSDPDSLKRYVAEQRENGTALSVLGFGRGNYNDELMQTLAQNGQGVAAYIDTLSEARKVLVDQVVSSISMIAQDVKIQVEFNPETVAEYRLIGYETRALRTEDFKNDKVDAGDIGAGHNVTALYEITPVGSPAEKFSDLRYGPKEKIEAVRTSYAGELAFVKLRYKLPGDKESTLVETPVMEDTVGIPKSETLFAASVAAFGQKLKGTDYLGDWDFKAIEKLASDNKGTDPFGYRSEFLTLVRLADVAER</sequence>
<feature type="domain" description="VWFA" evidence="3">
    <location>
        <begin position="248"/>
        <end position="426"/>
    </location>
</feature>
<name>A0NVX5_ROSAI</name>
<dbReference type="InterPro" id="IPR021908">
    <property type="entry name" value="YfbK_C"/>
</dbReference>
<comment type="caution">
    <text evidence="4">The sequence shown here is derived from an EMBL/GenBank/DDBJ whole genome shotgun (WGS) entry which is preliminary data.</text>
</comment>
<dbReference type="Pfam" id="PF12034">
    <property type="entry name" value="YfbK_C"/>
    <property type="match status" value="1"/>
</dbReference>
<dbReference type="Pfam" id="PF00092">
    <property type="entry name" value="VWA"/>
    <property type="match status" value="1"/>
</dbReference>
<dbReference type="AlphaFoldDB" id="A0NVX5"/>
<gene>
    <name evidence="4" type="ORF">SIAM614_19991</name>
</gene>
<evidence type="ECO:0000313" key="5">
    <source>
        <dbReference type="Proteomes" id="UP000004848"/>
    </source>
</evidence>
<dbReference type="GeneID" id="68847545"/>
<keyword evidence="2" id="KW-0732">Signal</keyword>
<evidence type="ECO:0000313" key="4">
    <source>
        <dbReference type="EMBL" id="EAV43140.1"/>
    </source>
</evidence>
<dbReference type="Pfam" id="PF12450">
    <property type="entry name" value="vWF_A"/>
    <property type="match status" value="1"/>
</dbReference>
<dbReference type="Gene3D" id="3.40.50.410">
    <property type="entry name" value="von Willebrand factor, type A domain"/>
    <property type="match status" value="1"/>
</dbReference>
<dbReference type="InterPro" id="IPR022156">
    <property type="entry name" value="Uncharacterised_YfbK_N"/>
</dbReference>
<evidence type="ECO:0000259" key="3">
    <source>
        <dbReference type="PROSITE" id="PS50234"/>
    </source>
</evidence>
<dbReference type="SUPFAM" id="SSF53300">
    <property type="entry name" value="vWA-like"/>
    <property type="match status" value="1"/>
</dbReference>
<dbReference type="SMART" id="SM00327">
    <property type="entry name" value="VWA"/>
    <property type="match status" value="1"/>
</dbReference>
<dbReference type="CDD" id="cd01465">
    <property type="entry name" value="vWA_subgroup"/>
    <property type="match status" value="1"/>
</dbReference>
<dbReference type="RefSeq" id="WP_006936099.1">
    <property type="nucleotide sequence ID" value="NZ_AAUW01000011.1"/>
</dbReference>
<proteinExistence type="predicted"/>
<dbReference type="Proteomes" id="UP000004848">
    <property type="component" value="Unassembled WGS sequence"/>
</dbReference>
<protein>
    <recommendedName>
        <fullName evidence="3">VWFA domain-containing protein</fullName>
    </recommendedName>
</protein>
<feature type="signal peptide" evidence="2">
    <location>
        <begin position="1"/>
        <end position="23"/>
    </location>
</feature>